<proteinExistence type="predicted"/>
<organism evidence="1">
    <name type="scientific">Orpheovirus IHUMI-LCC2</name>
    <dbReference type="NCBI Taxonomy" id="2023057"/>
    <lineage>
        <taxon>Viruses</taxon>
        <taxon>Varidnaviria</taxon>
        <taxon>Bamfordvirae</taxon>
        <taxon>Nucleocytoviricota</taxon>
        <taxon>Megaviricetes</taxon>
        <taxon>Pimascovirales</taxon>
        <taxon>Ocovirineae</taxon>
        <taxon>Orpheoviridae</taxon>
        <taxon>Alphaorpheovirus</taxon>
        <taxon>Alphaorpheovirus massiliense</taxon>
    </lineage>
</organism>
<dbReference type="Gene3D" id="3.80.10.10">
    <property type="entry name" value="Ribonuclease Inhibitor"/>
    <property type="match status" value="1"/>
</dbReference>
<sequence>MFKLVVKIIENSDNNINLMDCGITDKVIPLIVETISKKMGMIRVNMYRNNITELGATMLLGLQNIEYLNLGYNNIKESKELHDMIQNSKIKTIIFNDNPITREENGIDST</sequence>
<dbReference type="InterPro" id="IPR032675">
    <property type="entry name" value="LRR_dom_sf"/>
</dbReference>
<dbReference type="RefSeq" id="YP_009449318.1">
    <property type="nucleotide sequence ID" value="NC_036594.1"/>
</dbReference>
<dbReference type="EMBL" id="LT906555">
    <property type="protein sequence ID" value="SNW63016.1"/>
    <property type="molecule type" value="Genomic_DNA"/>
</dbReference>
<dbReference type="GeneID" id="35381778"/>
<dbReference type="SUPFAM" id="SSF52047">
    <property type="entry name" value="RNI-like"/>
    <property type="match status" value="1"/>
</dbReference>
<evidence type="ECO:0000313" key="2">
    <source>
        <dbReference type="Proteomes" id="UP000236316"/>
    </source>
</evidence>
<evidence type="ECO:0000313" key="1">
    <source>
        <dbReference type="EMBL" id="SNW63016.1"/>
    </source>
</evidence>
<keyword evidence="2" id="KW-1185">Reference proteome</keyword>
<reference evidence="1" key="1">
    <citation type="submission" date="2017-08" db="EMBL/GenBank/DDBJ databases">
        <authorList>
            <consortium name="Urmite Genomes"/>
        </authorList>
    </citation>
    <scope>NUCLEOTIDE SEQUENCE [LARGE SCALE GENOMIC DNA]</scope>
    <source>
        <strain evidence="1">IHUMI-LCC2</strain>
    </source>
</reference>
<gene>
    <name evidence="1" type="ORF">ORPV_1112</name>
</gene>
<accession>A0A2I2L677</accession>
<protein>
    <submittedName>
        <fullName evidence="1">Leucine-rich repeat-containing protein</fullName>
    </submittedName>
</protein>
<name>A0A2I2L677_9VIRU</name>
<dbReference type="Proteomes" id="UP000236316">
    <property type="component" value="Segment"/>
</dbReference>
<dbReference type="KEGG" id="vg:35381778"/>